<evidence type="ECO:0008006" key="4">
    <source>
        <dbReference type="Google" id="ProtNLM"/>
    </source>
</evidence>
<gene>
    <name evidence="2" type="ORF">FIBSPDRAFT_926943</name>
</gene>
<dbReference type="AlphaFoldDB" id="A0A166SGU6"/>
<dbReference type="Proteomes" id="UP000076532">
    <property type="component" value="Unassembled WGS sequence"/>
</dbReference>
<keyword evidence="3" id="KW-1185">Reference proteome</keyword>
<accession>A0A166SGU6</accession>
<organism evidence="2 3">
    <name type="scientific">Athelia psychrophila</name>
    <dbReference type="NCBI Taxonomy" id="1759441"/>
    <lineage>
        <taxon>Eukaryota</taxon>
        <taxon>Fungi</taxon>
        <taxon>Dikarya</taxon>
        <taxon>Basidiomycota</taxon>
        <taxon>Agaricomycotina</taxon>
        <taxon>Agaricomycetes</taxon>
        <taxon>Agaricomycetidae</taxon>
        <taxon>Atheliales</taxon>
        <taxon>Atheliaceae</taxon>
        <taxon>Athelia</taxon>
    </lineage>
</organism>
<feature type="chain" id="PRO_5007879559" description="CBM1 domain-containing protein" evidence="1">
    <location>
        <begin position="23"/>
        <end position="92"/>
    </location>
</feature>
<reference evidence="2 3" key="1">
    <citation type="journal article" date="2016" name="Mol. Biol. Evol.">
        <title>Comparative Genomics of Early-Diverging Mushroom-Forming Fungi Provides Insights into the Origins of Lignocellulose Decay Capabilities.</title>
        <authorList>
            <person name="Nagy L.G."/>
            <person name="Riley R."/>
            <person name="Tritt A."/>
            <person name="Adam C."/>
            <person name="Daum C."/>
            <person name="Floudas D."/>
            <person name="Sun H."/>
            <person name="Yadav J.S."/>
            <person name="Pangilinan J."/>
            <person name="Larsson K.H."/>
            <person name="Matsuura K."/>
            <person name="Barry K."/>
            <person name="Labutti K."/>
            <person name="Kuo R."/>
            <person name="Ohm R.A."/>
            <person name="Bhattacharya S.S."/>
            <person name="Shirouzu T."/>
            <person name="Yoshinaga Y."/>
            <person name="Martin F.M."/>
            <person name="Grigoriev I.V."/>
            <person name="Hibbett D.S."/>
        </authorList>
    </citation>
    <scope>NUCLEOTIDE SEQUENCE [LARGE SCALE GENOMIC DNA]</scope>
    <source>
        <strain evidence="2 3">CBS 109695</strain>
    </source>
</reference>
<feature type="signal peptide" evidence="1">
    <location>
        <begin position="1"/>
        <end position="22"/>
    </location>
</feature>
<evidence type="ECO:0000313" key="3">
    <source>
        <dbReference type="Proteomes" id="UP000076532"/>
    </source>
</evidence>
<evidence type="ECO:0000256" key="1">
    <source>
        <dbReference type="SAM" id="SignalP"/>
    </source>
</evidence>
<proteinExistence type="predicted"/>
<dbReference type="EMBL" id="KV417498">
    <property type="protein sequence ID" value="KZP29432.1"/>
    <property type="molecule type" value="Genomic_DNA"/>
</dbReference>
<name>A0A166SGU6_9AGAM</name>
<evidence type="ECO:0000313" key="2">
    <source>
        <dbReference type="EMBL" id="KZP29432.1"/>
    </source>
</evidence>
<keyword evidence="1" id="KW-0732">Signal</keyword>
<protein>
    <recommendedName>
        <fullName evidence="4">CBM1 domain-containing protein</fullName>
    </recommendedName>
</protein>
<sequence>MLISKPALFALSVCTYASYTAASVIRLPRDTSSATSDLAARWNNNDACWPSWVPWGLSRTPGESCGTGFFEWKCCNFEVCTDKVCVRSFQND</sequence>